<keyword evidence="2" id="KW-1185">Reference proteome</keyword>
<organism evidence="1 2">
    <name type="scientific">Aspergillus ellipticus CBS 707.79</name>
    <dbReference type="NCBI Taxonomy" id="1448320"/>
    <lineage>
        <taxon>Eukaryota</taxon>
        <taxon>Fungi</taxon>
        <taxon>Dikarya</taxon>
        <taxon>Ascomycota</taxon>
        <taxon>Pezizomycotina</taxon>
        <taxon>Eurotiomycetes</taxon>
        <taxon>Eurotiomycetidae</taxon>
        <taxon>Eurotiales</taxon>
        <taxon>Aspergillaceae</taxon>
        <taxon>Aspergillus</taxon>
        <taxon>Aspergillus subgen. Circumdati</taxon>
    </lineage>
</organism>
<protein>
    <submittedName>
        <fullName evidence="1">Uncharacterized protein</fullName>
    </submittedName>
</protein>
<reference evidence="1 2" key="1">
    <citation type="submission" date="2018-02" db="EMBL/GenBank/DDBJ databases">
        <title>The genomes of Aspergillus section Nigri reveals drivers in fungal speciation.</title>
        <authorList>
            <consortium name="DOE Joint Genome Institute"/>
            <person name="Vesth T.C."/>
            <person name="Nybo J."/>
            <person name="Theobald S."/>
            <person name="Brandl J."/>
            <person name="Frisvad J.C."/>
            <person name="Nielsen K.F."/>
            <person name="Lyhne E.K."/>
            <person name="Kogle M.E."/>
            <person name="Kuo A."/>
            <person name="Riley R."/>
            <person name="Clum A."/>
            <person name="Nolan M."/>
            <person name="Lipzen A."/>
            <person name="Salamov A."/>
            <person name="Henrissat B."/>
            <person name="Wiebenga A."/>
            <person name="De vries R.P."/>
            <person name="Grigoriev I.V."/>
            <person name="Mortensen U.H."/>
            <person name="Andersen M.R."/>
            <person name="Baker S.E."/>
        </authorList>
    </citation>
    <scope>NUCLEOTIDE SEQUENCE [LARGE SCALE GENOMIC DNA]</scope>
    <source>
        <strain evidence="1 2">CBS 707.79</strain>
    </source>
</reference>
<proteinExistence type="predicted"/>
<dbReference type="Proteomes" id="UP000247810">
    <property type="component" value="Unassembled WGS sequence"/>
</dbReference>
<accession>A0A319CS46</accession>
<dbReference type="VEuPathDB" id="FungiDB:BO71DRAFT_436100"/>
<gene>
    <name evidence="1" type="ORF">BO71DRAFT_436100</name>
</gene>
<dbReference type="AlphaFoldDB" id="A0A319CS46"/>
<dbReference type="OrthoDB" id="4507000at2759"/>
<evidence type="ECO:0000313" key="2">
    <source>
        <dbReference type="Proteomes" id="UP000247810"/>
    </source>
</evidence>
<sequence length="91" mass="10274">MPNPFEATATSWYTFPDIYATGRRDCVPPWGGGPDHGVIHAYRAQKHFDEPDYTFARIVCDEAYAVKTIAARQHQAVAFMGAPLIWFLVDK</sequence>
<dbReference type="EMBL" id="KZ826130">
    <property type="protein sequence ID" value="PYH88074.1"/>
    <property type="molecule type" value="Genomic_DNA"/>
</dbReference>
<evidence type="ECO:0000313" key="1">
    <source>
        <dbReference type="EMBL" id="PYH88074.1"/>
    </source>
</evidence>
<name>A0A319CS46_9EURO</name>